<dbReference type="PROSITE" id="PS50164">
    <property type="entry name" value="GIY_YIG"/>
    <property type="match status" value="1"/>
</dbReference>
<feature type="domain" description="GIY-YIG" evidence="1">
    <location>
        <begin position="10"/>
        <end position="95"/>
    </location>
</feature>
<evidence type="ECO:0000259" key="1">
    <source>
        <dbReference type="PROSITE" id="PS50164"/>
    </source>
</evidence>
<dbReference type="RefSeq" id="WP_353402765.1">
    <property type="nucleotide sequence ID" value="NZ_BAABWU010000038.1"/>
</dbReference>
<comment type="caution">
    <text evidence="2">The sequence shown here is derived from an EMBL/GenBank/DDBJ whole genome shotgun (WGS) entry which is preliminary data.</text>
</comment>
<evidence type="ECO:0000313" key="3">
    <source>
        <dbReference type="Proteomes" id="UP001441944"/>
    </source>
</evidence>
<keyword evidence="3" id="KW-1185">Reference proteome</keyword>
<organism evidence="2 3">
    <name type="scientific">Pseudophaeobacter arcticus</name>
    <dbReference type="NCBI Taxonomy" id="385492"/>
    <lineage>
        <taxon>Bacteria</taxon>
        <taxon>Pseudomonadati</taxon>
        <taxon>Pseudomonadota</taxon>
        <taxon>Alphaproteobacteria</taxon>
        <taxon>Rhodobacterales</taxon>
        <taxon>Paracoccaceae</taxon>
        <taxon>Pseudophaeobacter</taxon>
    </lineage>
</organism>
<protein>
    <recommendedName>
        <fullName evidence="1">GIY-YIG domain-containing protein</fullName>
    </recommendedName>
</protein>
<reference evidence="2 3" key="1">
    <citation type="submission" date="2024-04" db="EMBL/GenBank/DDBJ databases">
        <title>Draft genome sequence of Pseudophaeobacter arcticus NBRC 116598.</title>
        <authorList>
            <person name="Miyakawa T."/>
            <person name="Kusuya Y."/>
            <person name="Miura T."/>
        </authorList>
    </citation>
    <scope>NUCLEOTIDE SEQUENCE [LARGE SCALE GENOMIC DNA]</scope>
    <source>
        <strain evidence="2 3">SU-CL00105</strain>
    </source>
</reference>
<dbReference type="Pfam" id="PF22945">
    <property type="entry name" value="LEM-3_GIY-YIG"/>
    <property type="match status" value="1"/>
</dbReference>
<gene>
    <name evidence="2" type="ORF">NBRC116598_42020</name>
</gene>
<dbReference type="InterPro" id="IPR000305">
    <property type="entry name" value="GIY-YIG_endonuc"/>
</dbReference>
<dbReference type="CDD" id="cd10440">
    <property type="entry name" value="GIY-YIG_COG3680"/>
    <property type="match status" value="1"/>
</dbReference>
<name>A0ABQ0ASC1_9RHOB</name>
<dbReference type="Proteomes" id="UP001441944">
    <property type="component" value="Unassembled WGS sequence"/>
</dbReference>
<proteinExistence type="predicted"/>
<evidence type="ECO:0000313" key="2">
    <source>
        <dbReference type="EMBL" id="GAA6198755.1"/>
    </source>
</evidence>
<sequence length="200" mass="21615">MELEKIMPSRSYYVYALKDPRKNPVLPFYIGKGTGTRAWDHTASVDETAKGRRIAEIVASKHEVVTTILADELTEVQALKLESELISSFGTEQTGGFLTNTVIPSGKTKATRSDMKVPSGVREKASIGLTLLKDAVVELAKANPKGITNADTAKALGLQSSYGGGAKDYLSYSILGLLMDDGKILRDEELGRGRHVSLTK</sequence>
<dbReference type="EMBL" id="BAABWU010000038">
    <property type="protein sequence ID" value="GAA6198755.1"/>
    <property type="molecule type" value="Genomic_DNA"/>
</dbReference>
<accession>A0ABQ0ASC1</accession>